<evidence type="ECO:0000313" key="2">
    <source>
        <dbReference type="Proteomes" id="UP000823388"/>
    </source>
</evidence>
<comment type="caution">
    <text evidence="1">The sequence shown here is derived from an EMBL/GenBank/DDBJ whole genome shotgun (WGS) entry which is preliminary data.</text>
</comment>
<dbReference type="Proteomes" id="UP000823388">
    <property type="component" value="Chromosome 6K"/>
</dbReference>
<dbReference type="OrthoDB" id="685757at2759"/>
<dbReference type="EMBL" id="CM029047">
    <property type="protein sequence ID" value="KAG2583918.1"/>
    <property type="molecule type" value="Genomic_DNA"/>
</dbReference>
<evidence type="ECO:0000313" key="1">
    <source>
        <dbReference type="EMBL" id="KAG2583918.1"/>
    </source>
</evidence>
<proteinExistence type="predicted"/>
<accession>A0A8T0RFM1</accession>
<gene>
    <name evidence="1" type="ORF">PVAP13_6KG251718</name>
</gene>
<dbReference type="AlphaFoldDB" id="A0A8T0RFM1"/>
<reference evidence="1 2" key="1">
    <citation type="submission" date="2020-05" db="EMBL/GenBank/DDBJ databases">
        <title>WGS assembly of Panicum virgatum.</title>
        <authorList>
            <person name="Lovell J.T."/>
            <person name="Jenkins J."/>
            <person name="Shu S."/>
            <person name="Juenger T.E."/>
            <person name="Schmutz J."/>
        </authorList>
    </citation>
    <scope>NUCLEOTIDE SEQUENCE [LARGE SCALE GENOMIC DNA]</scope>
    <source>
        <strain evidence="2">cv. AP13</strain>
    </source>
</reference>
<organism evidence="1 2">
    <name type="scientific">Panicum virgatum</name>
    <name type="common">Blackwell switchgrass</name>
    <dbReference type="NCBI Taxonomy" id="38727"/>
    <lineage>
        <taxon>Eukaryota</taxon>
        <taxon>Viridiplantae</taxon>
        <taxon>Streptophyta</taxon>
        <taxon>Embryophyta</taxon>
        <taxon>Tracheophyta</taxon>
        <taxon>Spermatophyta</taxon>
        <taxon>Magnoliopsida</taxon>
        <taxon>Liliopsida</taxon>
        <taxon>Poales</taxon>
        <taxon>Poaceae</taxon>
        <taxon>PACMAD clade</taxon>
        <taxon>Panicoideae</taxon>
        <taxon>Panicodae</taxon>
        <taxon>Paniceae</taxon>
        <taxon>Panicinae</taxon>
        <taxon>Panicum</taxon>
        <taxon>Panicum sect. Hiantes</taxon>
    </lineage>
</organism>
<keyword evidence="2" id="KW-1185">Reference proteome</keyword>
<sequence>MATIHIKPLHGADGYLRWKESVLLRLHTVGVAHVLSDEPPADGAQEAKKWARDDALCRGHILAALSDRLLPVYVRHGTGRALWRAVARTYEPDSFYWELKFEELEFHNDDDETLLERVARAEALAVAASSSPVVSDESVAYKVCTKLPDLAKDAVMHGDWKTMDGVWESAQAMERVRNIMQARLVRQEREDMVCHDQQLEQRHVRKKRR</sequence>
<protein>
    <submittedName>
        <fullName evidence="1">Uncharacterized protein</fullName>
    </submittedName>
</protein>
<name>A0A8T0RFM1_PANVG</name>